<keyword evidence="3" id="KW-1185">Reference proteome</keyword>
<evidence type="ECO:0000313" key="2">
    <source>
        <dbReference type="EMBL" id="CDZ76083.1"/>
    </source>
</evidence>
<keyword evidence="1" id="KW-1133">Transmembrane helix</keyword>
<dbReference type="RefSeq" id="WP_043872690.1">
    <property type="nucleotide sequence ID" value="NZ_CCVW01000001.1"/>
</dbReference>
<dbReference type="EMBL" id="CCSB01000001">
    <property type="protein sequence ID" value="CDZ76083.1"/>
    <property type="molecule type" value="Genomic_DNA"/>
</dbReference>
<evidence type="ECO:0000313" key="3">
    <source>
        <dbReference type="Proteomes" id="UP000044071"/>
    </source>
</evidence>
<dbReference type="Proteomes" id="UP000044071">
    <property type="component" value="Unassembled WGS sequence"/>
</dbReference>
<organism evidence="2 3">
    <name type="scientific">Legionella massiliensis</name>
    <dbReference type="NCBI Taxonomy" id="1034943"/>
    <lineage>
        <taxon>Bacteria</taxon>
        <taxon>Pseudomonadati</taxon>
        <taxon>Pseudomonadota</taxon>
        <taxon>Gammaproteobacteria</taxon>
        <taxon>Legionellales</taxon>
        <taxon>Legionellaceae</taxon>
        <taxon>Legionella</taxon>
    </lineage>
</organism>
<feature type="transmembrane region" description="Helical" evidence="1">
    <location>
        <begin position="76"/>
        <end position="99"/>
    </location>
</feature>
<sequence length="251" mass="28353">MSGLFNHNFQIARIPIPKHDSDDKKHCLFSSADESHIAIINARIARFQEALGAIQAVDKGIISGLTLASIGWTTNYIPLLPFTMTVAMLGCGIAGYSIGRRSFCFQKYKEALDDLKEAYQWAMGQRTDDYWYAIRHKNIQQMILTLGPWVSKETIATWQEADLQPGYIPETVRNSTRLMRHAEELNPEFKGKLTDFASGKQTSNPLYRFYGETGIGDFAEHLQRYWENGSALVTGIARVIQSFSPRPGQLQ</sequence>
<evidence type="ECO:0000256" key="1">
    <source>
        <dbReference type="SAM" id="Phobius"/>
    </source>
</evidence>
<dbReference type="AlphaFoldDB" id="A0A078KWK3"/>
<proteinExistence type="predicted"/>
<keyword evidence="1" id="KW-0812">Transmembrane</keyword>
<keyword evidence="1" id="KW-0472">Membrane</keyword>
<gene>
    <name evidence="2" type="ORF">BN59_00347</name>
</gene>
<name>A0A078KWK3_9GAMM</name>
<protein>
    <submittedName>
        <fullName evidence="2">Uncharacterized protein</fullName>
    </submittedName>
</protein>
<dbReference type="eggNOG" id="ENOG5031QP5">
    <property type="taxonomic scope" value="Bacteria"/>
</dbReference>
<dbReference type="OrthoDB" id="5653724at2"/>
<reference evidence="2 3" key="1">
    <citation type="submission" date="2014-06" db="EMBL/GenBank/DDBJ databases">
        <authorList>
            <person name="Urmite Genomes Urmite Genomes"/>
        </authorList>
    </citation>
    <scope>NUCLEOTIDE SEQUENCE [LARGE SCALE GENOMIC DNA]</scope>
</reference>
<accession>A0A078KWK3</accession>